<dbReference type="Proteomes" id="UP000214760">
    <property type="component" value="Unassembled WGS sequence"/>
</dbReference>
<feature type="domain" description="N-(5'phosphoribosyl) anthranilate isomerase (PRAI)" evidence="10">
    <location>
        <begin position="3"/>
        <end position="210"/>
    </location>
</feature>
<dbReference type="InterPro" id="IPR013785">
    <property type="entry name" value="Aldolase_TIM"/>
</dbReference>
<keyword evidence="6 9" id="KW-0822">Tryptophan biosynthesis</keyword>
<protein>
    <recommendedName>
        <fullName evidence="4 9">N-(5'-phosphoribosyl)anthranilate isomerase</fullName>
        <shortName evidence="9">PRAI</shortName>
        <ecNumber evidence="3 9">5.3.1.24</ecNumber>
    </recommendedName>
</protein>
<evidence type="ECO:0000256" key="3">
    <source>
        <dbReference type="ARBA" id="ARBA00012572"/>
    </source>
</evidence>
<dbReference type="UniPathway" id="UPA00035">
    <property type="reaction ID" value="UER00042"/>
</dbReference>
<evidence type="ECO:0000256" key="9">
    <source>
        <dbReference type="HAMAP-Rule" id="MF_00135"/>
    </source>
</evidence>
<dbReference type="Gene3D" id="3.20.20.70">
    <property type="entry name" value="Aldolase class I"/>
    <property type="match status" value="1"/>
</dbReference>
<reference evidence="11 12" key="1">
    <citation type="submission" date="2016-10" db="EMBL/GenBank/DDBJ databases">
        <authorList>
            <person name="de Groot N.N."/>
        </authorList>
    </citation>
    <scope>NUCLEOTIDE SEQUENCE [LARGE SCALE GENOMIC DNA]</scope>
    <source>
        <strain evidence="11 12">F</strain>
    </source>
</reference>
<dbReference type="CDD" id="cd00405">
    <property type="entry name" value="PRAI"/>
    <property type="match status" value="1"/>
</dbReference>
<dbReference type="PANTHER" id="PTHR42894">
    <property type="entry name" value="N-(5'-PHOSPHORIBOSYL)ANTHRANILATE ISOMERASE"/>
    <property type="match status" value="1"/>
</dbReference>
<dbReference type="EC" id="5.3.1.24" evidence="3 9"/>
<dbReference type="InterPro" id="IPR011060">
    <property type="entry name" value="RibuloseP-bd_barrel"/>
</dbReference>
<evidence type="ECO:0000256" key="5">
    <source>
        <dbReference type="ARBA" id="ARBA00022605"/>
    </source>
</evidence>
<dbReference type="RefSeq" id="WP_031471255.1">
    <property type="nucleotide sequence ID" value="NZ_FOZC01000001.1"/>
</dbReference>
<comment type="pathway">
    <text evidence="2 9">Amino-acid biosynthesis; L-tryptophan biosynthesis; L-tryptophan from chorismate: step 3/5.</text>
</comment>
<dbReference type="EMBL" id="FOZC01000001">
    <property type="protein sequence ID" value="SFR64933.1"/>
    <property type="molecule type" value="Genomic_DNA"/>
</dbReference>
<dbReference type="GO" id="GO:0004640">
    <property type="term" value="F:phosphoribosylanthranilate isomerase activity"/>
    <property type="evidence" value="ECO:0007669"/>
    <property type="project" value="UniProtKB-UniRule"/>
</dbReference>
<dbReference type="InterPro" id="IPR001240">
    <property type="entry name" value="PRAI_dom"/>
</dbReference>
<dbReference type="GO" id="GO:0000162">
    <property type="term" value="P:L-tryptophan biosynthetic process"/>
    <property type="evidence" value="ECO:0007669"/>
    <property type="project" value="UniProtKB-UniRule"/>
</dbReference>
<evidence type="ECO:0000256" key="2">
    <source>
        <dbReference type="ARBA" id="ARBA00004664"/>
    </source>
</evidence>
<keyword evidence="8 9" id="KW-0413">Isomerase</keyword>
<dbReference type="Pfam" id="PF00697">
    <property type="entry name" value="PRAI"/>
    <property type="match status" value="1"/>
</dbReference>
<comment type="similarity">
    <text evidence="9">Belongs to the TrpF family.</text>
</comment>
<keyword evidence="7 9" id="KW-0057">Aromatic amino acid biosynthesis</keyword>
<dbReference type="AlphaFoldDB" id="A0A1I6IE22"/>
<evidence type="ECO:0000256" key="1">
    <source>
        <dbReference type="ARBA" id="ARBA00001164"/>
    </source>
</evidence>
<name>A0A1I6IE22_9FIRM</name>
<comment type="catalytic activity">
    <reaction evidence="1 9">
        <text>N-(5-phospho-beta-D-ribosyl)anthranilate = 1-(2-carboxyphenylamino)-1-deoxy-D-ribulose 5-phosphate</text>
        <dbReference type="Rhea" id="RHEA:21540"/>
        <dbReference type="ChEBI" id="CHEBI:18277"/>
        <dbReference type="ChEBI" id="CHEBI:58613"/>
        <dbReference type="EC" id="5.3.1.24"/>
    </reaction>
</comment>
<dbReference type="HAMAP" id="MF_00135">
    <property type="entry name" value="PRAI"/>
    <property type="match status" value="1"/>
</dbReference>
<dbReference type="SUPFAM" id="SSF51366">
    <property type="entry name" value="Ribulose-phoshate binding barrel"/>
    <property type="match status" value="1"/>
</dbReference>
<evidence type="ECO:0000256" key="7">
    <source>
        <dbReference type="ARBA" id="ARBA00023141"/>
    </source>
</evidence>
<evidence type="ECO:0000256" key="6">
    <source>
        <dbReference type="ARBA" id="ARBA00022822"/>
    </source>
</evidence>
<proteinExistence type="inferred from homology"/>
<evidence type="ECO:0000256" key="8">
    <source>
        <dbReference type="ARBA" id="ARBA00023235"/>
    </source>
</evidence>
<evidence type="ECO:0000259" key="10">
    <source>
        <dbReference type="Pfam" id="PF00697"/>
    </source>
</evidence>
<keyword evidence="5 9" id="KW-0028">Amino-acid biosynthesis</keyword>
<dbReference type="PANTHER" id="PTHR42894:SF1">
    <property type="entry name" value="N-(5'-PHOSPHORIBOSYL)ANTHRANILATE ISOMERASE"/>
    <property type="match status" value="1"/>
</dbReference>
<gene>
    <name evidence="9" type="primary">trpF</name>
    <name evidence="11" type="ORF">SAMN02910262_00283</name>
</gene>
<sequence length="222" mass="24583">MRAKICGINTWDNAKIALDCGADALGFLVGITHLAEDKIEVEDAKRIIDKIPPFVSTVAVTHLQDVKKIIDLCRFLGVTTLQIHDYISPEEVAVCKKELPTVKMIKAVHVIDGDRTGTIAMAHSFEKVADALLLDSRTAERLGGTGKVHDWNISREIVDEMNIPVMLAGGLTDQNVYDAVMKVRPYAVDVNSGVETDGNKNWDKVYGFITNAKRAEMDYRRT</sequence>
<evidence type="ECO:0000256" key="4">
    <source>
        <dbReference type="ARBA" id="ARBA00022272"/>
    </source>
</evidence>
<organism evidence="11 12">
    <name type="scientific">[Clostridium] aminophilum</name>
    <dbReference type="NCBI Taxonomy" id="1526"/>
    <lineage>
        <taxon>Bacteria</taxon>
        <taxon>Bacillati</taxon>
        <taxon>Bacillota</taxon>
        <taxon>Clostridia</taxon>
        <taxon>Lachnospirales</taxon>
        <taxon>Lachnospiraceae</taxon>
    </lineage>
</organism>
<dbReference type="InterPro" id="IPR044643">
    <property type="entry name" value="TrpF_fam"/>
</dbReference>
<evidence type="ECO:0000313" key="12">
    <source>
        <dbReference type="Proteomes" id="UP000214760"/>
    </source>
</evidence>
<accession>A0A1I6IE22</accession>
<evidence type="ECO:0000313" key="11">
    <source>
        <dbReference type="EMBL" id="SFR64933.1"/>
    </source>
</evidence>